<dbReference type="AlphaFoldDB" id="E0W4T2"/>
<keyword evidence="4 5" id="KW-0732">Signal</keyword>
<dbReference type="VEuPathDB" id="FungiDB:PHYSODRAFT_288844"/>
<proteinExistence type="inferred from homology"/>
<comment type="subcellular location">
    <subcellularLocation>
        <location evidence="1 5">Secreted</location>
    </subcellularLocation>
</comment>
<dbReference type="InterPro" id="IPR031825">
    <property type="entry name" value="RXLR"/>
</dbReference>
<dbReference type="Pfam" id="PF16810">
    <property type="entry name" value="RXLR"/>
    <property type="match status" value="1"/>
</dbReference>
<dbReference type="OrthoDB" id="126873at2759"/>
<evidence type="ECO:0000256" key="3">
    <source>
        <dbReference type="ARBA" id="ARBA00022525"/>
    </source>
</evidence>
<evidence type="ECO:0000313" key="6">
    <source>
        <dbReference type="EMBL" id="AEK80824.1"/>
    </source>
</evidence>
<sequence length="236" mass="26123">MGFYHIVLLLTALHLWSANPLAASKDSQLMAPGPLAQKLENGILTTRYLRVATTDEEEDEERGISAKIPGLEKISSALKSSKTKTKELQALLKADESLGKAFKTVKLSTMPIGKDDFIETNMVVKFFSSPNFKAWSNHAAKTNPQSPQGTMLTALTNVFGEKNVATMILLGKHTRSSKSAAKKLEAVQFNAWISQKKTPDDVIKKVMGVKRRIVKKYPRVEEIAEDYGKYRIAGLN</sequence>
<evidence type="ECO:0000313" key="8">
    <source>
        <dbReference type="EMBL" id="AEK80826.1"/>
    </source>
</evidence>
<evidence type="ECO:0000256" key="2">
    <source>
        <dbReference type="ARBA" id="ARBA00010400"/>
    </source>
</evidence>
<comment type="function">
    <text evidence="5">Effector that suppresses plant defense responses during pathogen infection.</text>
</comment>
<evidence type="ECO:0000256" key="4">
    <source>
        <dbReference type="ARBA" id="ARBA00022729"/>
    </source>
</evidence>
<dbReference type="SMR" id="E0W4T2"/>
<evidence type="ECO:0000313" key="7">
    <source>
        <dbReference type="EMBL" id="AEK80825.1"/>
    </source>
</evidence>
<dbReference type="OMA" id="HEYPREK"/>
<comment type="similarity">
    <text evidence="2 5">Belongs to the RxLR effector family.</text>
</comment>
<feature type="signal peptide" evidence="5">
    <location>
        <begin position="1"/>
        <end position="18"/>
    </location>
</feature>
<evidence type="ECO:0000256" key="1">
    <source>
        <dbReference type="ARBA" id="ARBA00004613"/>
    </source>
</evidence>
<protein>
    <recommendedName>
        <fullName evidence="5">RxLR effector protein</fullName>
    </recommendedName>
</protein>
<gene>
    <name evidence="6" type="primary">Avh</name>
</gene>
<dbReference type="EMBL" id="JN254012">
    <property type="protein sequence ID" value="AEK80825.1"/>
    <property type="molecule type" value="Genomic_DNA"/>
</dbReference>
<dbReference type="EMBL" id="JN254011">
    <property type="protein sequence ID" value="AEK80824.1"/>
    <property type="molecule type" value="Genomic_DNA"/>
</dbReference>
<keyword evidence="3 5" id="KW-0964">Secreted</keyword>
<comment type="domain">
    <text evidence="5">The RxLR-dEER motif acts to carry the protein into the host cell cytoplasm through binding to cell surface phosphatidylinositol-3-phosphate.</text>
</comment>
<dbReference type="RefSeq" id="XP_009536562.1">
    <property type="nucleotide sequence ID" value="XM_009538267.1"/>
</dbReference>
<accession>E0W4T2</accession>
<reference evidence="6" key="1">
    <citation type="journal article" date="2011" name="Plant Cell">
        <title>Transcriptional programming and functional interactions within the Phytophthora sojae RXLR effector repertoire.</title>
        <authorList>
            <person name="Wang Q."/>
            <person name="Han C."/>
            <person name="Ferreira A.O."/>
            <person name="Yu X."/>
            <person name="Ye W."/>
            <person name="Tripathy S."/>
            <person name="Kale S.D."/>
            <person name="Gu B."/>
            <person name="Sheng Y."/>
            <person name="Sui Y."/>
            <person name="Wang X."/>
            <person name="Zhang Z."/>
            <person name="Cheng B."/>
            <person name="Dong S."/>
            <person name="Shan W."/>
            <person name="Zheng X."/>
            <person name="Dou D."/>
            <person name="Tyler B.M."/>
            <person name="Wang Y."/>
        </authorList>
    </citation>
    <scope>NUCLEOTIDE SEQUENCE</scope>
    <source>
        <strain evidence="6">P7064</strain>
        <strain evidence="7">P7074</strain>
        <strain evidence="8">P7076</strain>
    </source>
</reference>
<organism evidence="6">
    <name type="scientific">Phytophthora sojae</name>
    <name type="common">Soybean stem and root rot agent</name>
    <name type="synonym">Phytophthora megasperma f. sp. glycines</name>
    <dbReference type="NCBI Taxonomy" id="67593"/>
    <lineage>
        <taxon>Eukaryota</taxon>
        <taxon>Sar</taxon>
        <taxon>Stramenopiles</taxon>
        <taxon>Oomycota</taxon>
        <taxon>Peronosporomycetes</taxon>
        <taxon>Peronosporales</taxon>
        <taxon>Peronosporaceae</taxon>
        <taxon>Phytophthora</taxon>
    </lineage>
</organism>
<name>E0W4T2_PHYSO</name>
<dbReference type="HOGENOM" id="CLU_1196877_0_0_1"/>
<dbReference type="EMBL" id="JN254013">
    <property type="protein sequence ID" value="AEK80826.1"/>
    <property type="molecule type" value="Genomic_DNA"/>
</dbReference>
<feature type="chain" id="PRO_5007652878" description="RxLR effector protein" evidence="5">
    <location>
        <begin position="19"/>
        <end position="236"/>
    </location>
</feature>
<evidence type="ECO:0000256" key="5">
    <source>
        <dbReference type="RuleBase" id="RU367124"/>
    </source>
</evidence>
<dbReference type="KEGG" id="psoj:PHYSODRAFT_288844"/>